<feature type="transmembrane region" description="Helical" evidence="1">
    <location>
        <begin position="104"/>
        <end position="124"/>
    </location>
</feature>
<protein>
    <submittedName>
        <fullName evidence="2">DUF2177 family protein</fullName>
    </submittedName>
</protein>
<feature type="transmembrane region" description="Helical" evidence="1">
    <location>
        <begin position="45"/>
        <end position="65"/>
    </location>
</feature>
<dbReference type="RefSeq" id="WP_128228622.1">
    <property type="nucleotide sequence ID" value="NZ_SACR01000003.1"/>
</dbReference>
<feature type="transmembrane region" description="Helical" evidence="1">
    <location>
        <begin position="7"/>
        <end position="25"/>
    </location>
</feature>
<dbReference type="OrthoDB" id="166547at2"/>
<feature type="transmembrane region" description="Helical" evidence="1">
    <location>
        <begin position="77"/>
        <end position="98"/>
    </location>
</feature>
<evidence type="ECO:0000313" key="2">
    <source>
        <dbReference type="EMBL" id="RVU46256.1"/>
    </source>
</evidence>
<organism evidence="2 3">
    <name type="scientific">Rubrivivax rivuli</name>
    <dbReference type="NCBI Taxonomy" id="1862385"/>
    <lineage>
        <taxon>Bacteria</taxon>
        <taxon>Pseudomonadati</taxon>
        <taxon>Pseudomonadota</taxon>
        <taxon>Betaproteobacteria</taxon>
        <taxon>Burkholderiales</taxon>
        <taxon>Sphaerotilaceae</taxon>
        <taxon>Rubrivivax</taxon>
    </lineage>
</organism>
<dbReference type="EMBL" id="SACR01000003">
    <property type="protein sequence ID" value="RVU46256.1"/>
    <property type="molecule type" value="Genomic_DNA"/>
</dbReference>
<keyword evidence="3" id="KW-1185">Reference proteome</keyword>
<gene>
    <name evidence="2" type="ORF">EOE66_10410</name>
</gene>
<keyword evidence="1" id="KW-0472">Membrane</keyword>
<sequence>MKRFTTAYAGTAAVMLLLDALWLGLIAQPLYAQQLGHLLADEPRFGVAALFYLLYALGVVIFAVAPHSGGATRKTTLGRAALFGFFAYATYDLTNLATLRDWPLGLSLIDIAWGTVISTASAAGGKAAMDRWARVAG</sequence>
<dbReference type="Proteomes" id="UP000285575">
    <property type="component" value="Unassembled WGS sequence"/>
</dbReference>
<comment type="caution">
    <text evidence="2">The sequence shown here is derived from an EMBL/GenBank/DDBJ whole genome shotgun (WGS) entry which is preliminary data.</text>
</comment>
<dbReference type="AlphaFoldDB" id="A0A437RHK5"/>
<dbReference type="Pfam" id="PF09945">
    <property type="entry name" value="DUF2177"/>
    <property type="match status" value="1"/>
</dbReference>
<reference evidence="2 3" key="1">
    <citation type="submission" date="2019-01" db="EMBL/GenBank/DDBJ databases">
        <authorList>
            <person name="Chen W.-M."/>
        </authorList>
    </citation>
    <scope>NUCLEOTIDE SEQUENCE [LARGE SCALE GENOMIC DNA]</scope>
    <source>
        <strain evidence="2 3">KYPY4</strain>
    </source>
</reference>
<proteinExistence type="predicted"/>
<evidence type="ECO:0000313" key="3">
    <source>
        <dbReference type="Proteomes" id="UP000285575"/>
    </source>
</evidence>
<dbReference type="InterPro" id="IPR018687">
    <property type="entry name" value="DUF2177_membr"/>
</dbReference>
<accession>A0A437RHK5</accession>
<evidence type="ECO:0000256" key="1">
    <source>
        <dbReference type="SAM" id="Phobius"/>
    </source>
</evidence>
<keyword evidence="1" id="KW-0812">Transmembrane</keyword>
<name>A0A437RHK5_9BURK</name>
<keyword evidence="1" id="KW-1133">Transmembrane helix</keyword>